<comment type="caution">
    <text evidence="12">The sequence shown here is derived from an EMBL/GenBank/DDBJ whole genome shotgun (WGS) entry which is preliminary data.</text>
</comment>
<evidence type="ECO:0000256" key="10">
    <source>
        <dbReference type="ARBA" id="ARBA00030775"/>
    </source>
</evidence>
<gene>
    <name evidence="12" type="ORF">J7302_23095</name>
</gene>
<name>A0ABS5XNX2_9GAMM</name>
<dbReference type="SUPFAM" id="SSF54523">
    <property type="entry name" value="Pili subunits"/>
    <property type="match status" value="1"/>
</dbReference>
<accession>A0ABS5XNX2</accession>
<evidence type="ECO:0000256" key="7">
    <source>
        <dbReference type="ARBA" id="ARBA00022989"/>
    </source>
</evidence>
<evidence type="ECO:0000313" key="12">
    <source>
        <dbReference type="EMBL" id="MBT8768998.1"/>
    </source>
</evidence>
<keyword evidence="7" id="KW-1133">Transmembrane helix</keyword>
<evidence type="ECO:0000256" key="3">
    <source>
        <dbReference type="ARBA" id="ARBA00022475"/>
    </source>
</evidence>
<feature type="domain" description="General secretion pathway GspH" evidence="11">
    <location>
        <begin position="41"/>
        <end position="133"/>
    </location>
</feature>
<dbReference type="Pfam" id="PF07963">
    <property type="entry name" value="N_methyl"/>
    <property type="match status" value="1"/>
</dbReference>
<keyword evidence="6" id="KW-0812">Transmembrane</keyword>
<dbReference type="EMBL" id="JAGTIS010000019">
    <property type="protein sequence ID" value="MBT8768998.1"/>
    <property type="molecule type" value="Genomic_DNA"/>
</dbReference>
<dbReference type="Proteomes" id="UP001519667">
    <property type="component" value="Unassembled WGS sequence"/>
</dbReference>
<evidence type="ECO:0000259" key="11">
    <source>
        <dbReference type="Pfam" id="PF12019"/>
    </source>
</evidence>
<keyword evidence="4" id="KW-0488">Methylation</keyword>
<dbReference type="RefSeq" id="WP_215380380.1">
    <property type="nucleotide sequence ID" value="NZ_JAGTIS010000019.1"/>
</dbReference>
<dbReference type="InterPro" id="IPR022346">
    <property type="entry name" value="T2SS_GspH"/>
</dbReference>
<dbReference type="Gene3D" id="3.55.40.10">
    <property type="entry name" value="minor pseudopilin epsh domain"/>
    <property type="match status" value="1"/>
</dbReference>
<evidence type="ECO:0000256" key="5">
    <source>
        <dbReference type="ARBA" id="ARBA00022519"/>
    </source>
</evidence>
<organism evidence="12 13">
    <name type="scientific">Metapseudomonas boanensis</name>
    <dbReference type="NCBI Taxonomy" id="2822138"/>
    <lineage>
        <taxon>Bacteria</taxon>
        <taxon>Pseudomonadati</taxon>
        <taxon>Pseudomonadota</taxon>
        <taxon>Gammaproteobacteria</taxon>
        <taxon>Pseudomonadales</taxon>
        <taxon>Pseudomonadaceae</taxon>
        <taxon>Metapseudomonas</taxon>
    </lineage>
</organism>
<evidence type="ECO:0000256" key="8">
    <source>
        <dbReference type="ARBA" id="ARBA00023136"/>
    </source>
</evidence>
<dbReference type="NCBIfam" id="TIGR02532">
    <property type="entry name" value="IV_pilin_GFxxxE"/>
    <property type="match status" value="1"/>
</dbReference>
<comment type="similarity">
    <text evidence="9">Belongs to the GSP H family.</text>
</comment>
<keyword evidence="5" id="KW-0997">Cell inner membrane</keyword>
<dbReference type="InterPro" id="IPR045584">
    <property type="entry name" value="Pilin-like"/>
</dbReference>
<protein>
    <recommendedName>
        <fullName evidence="2">Type II secretion system protein H</fullName>
    </recommendedName>
    <alternativeName>
        <fullName evidence="10">General secretion pathway protein H</fullName>
    </alternativeName>
</protein>
<dbReference type="Pfam" id="PF12019">
    <property type="entry name" value="GspH"/>
    <property type="match status" value="1"/>
</dbReference>
<evidence type="ECO:0000256" key="6">
    <source>
        <dbReference type="ARBA" id="ARBA00022692"/>
    </source>
</evidence>
<evidence type="ECO:0000256" key="4">
    <source>
        <dbReference type="ARBA" id="ARBA00022481"/>
    </source>
</evidence>
<keyword evidence="3" id="KW-1003">Cell membrane</keyword>
<sequence length="150" mass="15555">MQRAFTLIELMVAIALLAVLIGVAVPSYQSFIAAQRVRATVSDLHGDLVLARSEAVKRNRSMILTGHSSGWAAGWTLANPVAGQPDLISHSAVTGVEIEASAVQVQFSASGRVATAVTFEVSSAIGDEEAKISCLALGTDGRVTSSNEGC</sequence>
<dbReference type="InterPro" id="IPR012902">
    <property type="entry name" value="N_methyl_site"/>
</dbReference>
<evidence type="ECO:0000256" key="1">
    <source>
        <dbReference type="ARBA" id="ARBA00004377"/>
    </source>
</evidence>
<keyword evidence="8" id="KW-0472">Membrane</keyword>
<evidence type="ECO:0000313" key="13">
    <source>
        <dbReference type="Proteomes" id="UP001519667"/>
    </source>
</evidence>
<evidence type="ECO:0000256" key="9">
    <source>
        <dbReference type="ARBA" id="ARBA00025772"/>
    </source>
</evidence>
<evidence type="ECO:0000256" key="2">
    <source>
        <dbReference type="ARBA" id="ARBA00021549"/>
    </source>
</evidence>
<keyword evidence="13" id="KW-1185">Reference proteome</keyword>
<comment type="subcellular location">
    <subcellularLocation>
        <location evidence="1">Cell inner membrane</location>
        <topology evidence="1">Single-pass membrane protein</topology>
    </subcellularLocation>
</comment>
<proteinExistence type="inferred from homology"/>
<reference evidence="12 13" key="1">
    <citation type="submission" date="2021-04" db="EMBL/GenBank/DDBJ databases">
        <title>Pseudomonas boanensis sp. nov., a bacterium isolated from river water used for household purposes in Boane District, Mozambique.</title>
        <authorList>
            <person name="Nicklasson M."/>
            <person name="Martin-Rodriguez A.J."/>
            <person name="Thorell K."/>
            <person name="Neves L."/>
            <person name="Mussagy A."/>
            <person name="Rydberg H.A."/>
            <person name="Hernroth B."/>
            <person name="Svensson-Stadler L."/>
            <person name="Sjoling A."/>
        </authorList>
    </citation>
    <scope>NUCLEOTIDE SEQUENCE [LARGE SCALE GENOMIC DNA]</scope>
    <source>
        <strain evidence="12 13">DB1</strain>
    </source>
</reference>